<evidence type="ECO:0000313" key="2">
    <source>
        <dbReference type="EMBL" id="MPM78483.1"/>
    </source>
</evidence>
<name>A0A645CNF5_9ZZZZ</name>
<feature type="compositionally biased region" description="Basic and acidic residues" evidence="1">
    <location>
        <begin position="66"/>
        <end position="103"/>
    </location>
</feature>
<dbReference type="AlphaFoldDB" id="A0A645CNF5"/>
<protein>
    <submittedName>
        <fullName evidence="2">Uncharacterized protein</fullName>
    </submittedName>
</protein>
<sequence length="123" mass="14092">MGKTQPQQTVVQVAFILRADGTLVQSPAKDGGDRVRQGNPENGHRYQQRYEGGMFQAIQGQHRNHKAYEQRSRIPQKDRSRIEVEGQKAQQTRDQKENHDDCGHIHIIGKEIADEAHRREGND</sequence>
<comment type="caution">
    <text evidence="2">The sequence shown here is derived from an EMBL/GenBank/DDBJ whole genome shotgun (WGS) entry which is preliminary data.</text>
</comment>
<proteinExistence type="predicted"/>
<organism evidence="2">
    <name type="scientific">bioreactor metagenome</name>
    <dbReference type="NCBI Taxonomy" id="1076179"/>
    <lineage>
        <taxon>unclassified sequences</taxon>
        <taxon>metagenomes</taxon>
        <taxon>ecological metagenomes</taxon>
    </lineage>
</organism>
<reference evidence="2" key="1">
    <citation type="submission" date="2019-08" db="EMBL/GenBank/DDBJ databases">
        <authorList>
            <person name="Kucharzyk K."/>
            <person name="Murdoch R.W."/>
            <person name="Higgins S."/>
            <person name="Loffler F."/>
        </authorList>
    </citation>
    <scope>NUCLEOTIDE SEQUENCE</scope>
</reference>
<evidence type="ECO:0000256" key="1">
    <source>
        <dbReference type="SAM" id="MobiDB-lite"/>
    </source>
</evidence>
<gene>
    <name evidence="2" type="ORF">SDC9_125494</name>
</gene>
<accession>A0A645CNF5</accession>
<feature type="region of interest" description="Disordered" evidence="1">
    <location>
        <begin position="24"/>
        <end position="46"/>
    </location>
</feature>
<feature type="region of interest" description="Disordered" evidence="1">
    <location>
        <begin position="64"/>
        <end position="103"/>
    </location>
</feature>
<dbReference type="EMBL" id="VSSQ01028677">
    <property type="protein sequence ID" value="MPM78483.1"/>
    <property type="molecule type" value="Genomic_DNA"/>
</dbReference>